<dbReference type="InterPro" id="IPR052175">
    <property type="entry name" value="ComplexI-like_HydComp"/>
</dbReference>
<feature type="transmembrane region" description="Helical" evidence="8">
    <location>
        <begin position="191"/>
        <end position="211"/>
    </location>
</feature>
<feature type="transmembrane region" description="Helical" evidence="8">
    <location>
        <begin position="579"/>
        <end position="597"/>
    </location>
</feature>
<feature type="transmembrane region" description="Helical" evidence="8">
    <location>
        <begin position="417"/>
        <end position="435"/>
    </location>
</feature>
<sequence>MGYCDTQHCRFWFGGVGDNFFALTPLRSWFLMILGLGVSMSTWYQIGYEPEQRAVTHNGSFWFVMFVTSMMTVIVAQNVWVFMTSWEMMTITSFFLVVSHPDRRGVIPAGFVYLVMSQVSALCILLGLLLMGTHLHSMNFSEWYQGGANLPPHIKLEIFSLLATGFAIKSGIVPFHIWLPRAHPVAPAPVSSLMSGVMLKLGVFGIIQFVLIDLGPLYKGTAFTLLAFGAMSGLLGVLYALMERDLKTFLAYSSIENMGIIFLGLGTMALGIDTHHPLWVSLGLLASLLHTLNHAIFKTQLFLAAGAVEKHTQTLDIDHLGGLQRTIPVIATGFLVGSLAISGIPPFNGFISEWITLRGLLEITQHRPGFTAIFFMTIALIMVLTAGLALLGFVQAFGVTFLGHPRTKQPQHELPKAMTWPIGILAGMALSLGIYPNPLFGMMLRTDPRLRLAVPFSVTHSLQAPVIAGMLTLVIGFLVIISRPWDVTIRSQWACGRESEPSMQWTSASFTKAVRTTFALIYRPHRRLERIGPYARDFPEKLVYKGGTTPLWERYIYGPGYRWLWMLSRYSTKIQAGPVRLYLTYLLATIGLMLWFVR</sequence>
<feature type="transmembrane region" description="Helical" evidence="8">
    <location>
        <begin position="59"/>
        <end position="76"/>
    </location>
</feature>
<dbReference type="Proteomes" id="UP000192660">
    <property type="component" value="Unassembled WGS sequence"/>
</dbReference>
<dbReference type="AlphaFoldDB" id="A0A1W1WLB2"/>
<evidence type="ECO:0000259" key="9">
    <source>
        <dbReference type="Pfam" id="PF00361"/>
    </source>
</evidence>
<dbReference type="PANTHER" id="PTHR42682">
    <property type="entry name" value="HYDROGENASE-4 COMPONENT F"/>
    <property type="match status" value="1"/>
</dbReference>
<feature type="domain" description="NADH:quinone oxidoreductase/Mrp antiporter transmembrane" evidence="9">
    <location>
        <begin position="76"/>
        <end position="365"/>
    </location>
</feature>
<dbReference type="PANTHER" id="PTHR42682:SF3">
    <property type="entry name" value="FORMATE HYDROGENLYASE SUBUNIT 3-RELATED"/>
    <property type="match status" value="1"/>
</dbReference>
<keyword evidence="11" id="KW-1185">Reference proteome</keyword>
<evidence type="ECO:0000256" key="3">
    <source>
        <dbReference type="ARBA" id="ARBA00022692"/>
    </source>
</evidence>
<keyword evidence="6 8" id="KW-0472">Membrane</keyword>
<feature type="transmembrane region" description="Helical" evidence="8">
    <location>
        <begin position="29"/>
        <end position="47"/>
    </location>
</feature>
<evidence type="ECO:0000256" key="2">
    <source>
        <dbReference type="ARBA" id="ARBA00022475"/>
    </source>
</evidence>
<dbReference type="InterPro" id="IPR003918">
    <property type="entry name" value="NADH_UbQ_OxRdtase"/>
</dbReference>
<feature type="transmembrane region" description="Helical" evidence="8">
    <location>
        <begin position="278"/>
        <end position="297"/>
    </location>
</feature>
<accession>A0A1W1WLB2</accession>
<dbReference type="GO" id="GO:0008137">
    <property type="term" value="F:NADH dehydrogenase (ubiquinone) activity"/>
    <property type="evidence" value="ECO:0007669"/>
    <property type="project" value="InterPro"/>
</dbReference>
<keyword evidence="4 8" id="KW-1133">Transmembrane helix</keyword>
<evidence type="ECO:0000256" key="4">
    <source>
        <dbReference type="ARBA" id="ARBA00022989"/>
    </source>
</evidence>
<comment type="subcellular location">
    <subcellularLocation>
        <location evidence="1">Cell membrane</location>
        <topology evidence="1">Multi-pass membrane protein</topology>
    </subcellularLocation>
    <subcellularLocation>
        <location evidence="7">Membrane</location>
        <topology evidence="7">Multi-pass membrane protein</topology>
    </subcellularLocation>
</comment>
<evidence type="ECO:0000256" key="7">
    <source>
        <dbReference type="RuleBase" id="RU000320"/>
    </source>
</evidence>
<feature type="transmembrane region" description="Helical" evidence="8">
    <location>
        <begin position="249"/>
        <end position="272"/>
    </location>
</feature>
<protein>
    <submittedName>
        <fullName evidence="10">Hydrogenase-4 component B</fullName>
    </submittedName>
</protein>
<feature type="transmembrane region" description="Helical" evidence="8">
    <location>
        <begin position="111"/>
        <end position="131"/>
    </location>
</feature>
<dbReference type="PRINTS" id="PR01437">
    <property type="entry name" value="NUOXDRDTASE4"/>
</dbReference>
<evidence type="ECO:0000256" key="6">
    <source>
        <dbReference type="ARBA" id="ARBA00023136"/>
    </source>
</evidence>
<dbReference type="GO" id="GO:0005886">
    <property type="term" value="C:plasma membrane"/>
    <property type="evidence" value="ECO:0007669"/>
    <property type="project" value="UniProtKB-SubCell"/>
</dbReference>
<feature type="transmembrane region" description="Helical" evidence="8">
    <location>
        <begin position="223"/>
        <end position="242"/>
    </location>
</feature>
<organism evidence="10 11">
    <name type="scientific">Sulfobacillus thermosulfidooxidans (strain DSM 9293 / VKM B-1269 / AT-1)</name>
    <dbReference type="NCBI Taxonomy" id="929705"/>
    <lineage>
        <taxon>Bacteria</taxon>
        <taxon>Bacillati</taxon>
        <taxon>Bacillota</taxon>
        <taxon>Clostridia</taxon>
        <taxon>Eubacteriales</taxon>
        <taxon>Clostridiales Family XVII. Incertae Sedis</taxon>
        <taxon>Sulfobacillus</taxon>
    </lineage>
</organism>
<evidence type="ECO:0000313" key="10">
    <source>
        <dbReference type="EMBL" id="SMC07025.1"/>
    </source>
</evidence>
<dbReference type="GO" id="GO:0042773">
    <property type="term" value="P:ATP synthesis coupled electron transport"/>
    <property type="evidence" value="ECO:0007669"/>
    <property type="project" value="InterPro"/>
</dbReference>
<feature type="transmembrane region" description="Helical" evidence="8">
    <location>
        <begin position="371"/>
        <end position="397"/>
    </location>
</feature>
<evidence type="ECO:0000256" key="5">
    <source>
        <dbReference type="ARBA" id="ARBA00023002"/>
    </source>
</evidence>
<feature type="transmembrane region" description="Helical" evidence="8">
    <location>
        <begin position="158"/>
        <end position="179"/>
    </location>
</feature>
<dbReference type="Pfam" id="PF00361">
    <property type="entry name" value="Proton_antipo_M"/>
    <property type="match status" value="1"/>
</dbReference>
<reference evidence="11" key="1">
    <citation type="submission" date="2017-04" db="EMBL/GenBank/DDBJ databases">
        <authorList>
            <person name="Varghese N."/>
            <person name="Submissions S."/>
        </authorList>
    </citation>
    <scope>NUCLEOTIDE SEQUENCE [LARGE SCALE GENOMIC DNA]</scope>
    <source>
        <strain evidence="11">DSM 9293</strain>
    </source>
</reference>
<keyword evidence="5" id="KW-0560">Oxidoreductase</keyword>
<dbReference type="EMBL" id="FWWY01000001">
    <property type="protein sequence ID" value="SMC07025.1"/>
    <property type="molecule type" value="Genomic_DNA"/>
</dbReference>
<dbReference type="GO" id="GO:0016491">
    <property type="term" value="F:oxidoreductase activity"/>
    <property type="evidence" value="ECO:0007669"/>
    <property type="project" value="UniProtKB-KW"/>
</dbReference>
<evidence type="ECO:0000256" key="8">
    <source>
        <dbReference type="SAM" id="Phobius"/>
    </source>
</evidence>
<dbReference type="InterPro" id="IPR001750">
    <property type="entry name" value="ND/Mrp_TM"/>
</dbReference>
<name>A0A1W1WLB2_SULTA</name>
<evidence type="ECO:0000256" key="1">
    <source>
        <dbReference type="ARBA" id="ARBA00004651"/>
    </source>
</evidence>
<gene>
    <name evidence="10" type="ORF">SAMN00768000_3162</name>
</gene>
<keyword evidence="2" id="KW-1003">Cell membrane</keyword>
<feature type="transmembrane region" description="Helical" evidence="8">
    <location>
        <begin position="462"/>
        <end position="481"/>
    </location>
</feature>
<keyword evidence="3 7" id="KW-0812">Transmembrane</keyword>
<dbReference type="STRING" id="28034.BFX07_06175"/>
<feature type="transmembrane region" description="Helical" evidence="8">
    <location>
        <begin position="329"/>
        <end position="351"/>
    </location>
</feature>
<evidence type="ECO:0000313" key="11">
    <source>
        <dbReference type="Proteomes" id="UP000192660"/>
    </source>
</evidence>
<proteinExistence type="predicted"/>